<dbReference type="EMBL" id="WBPP01000019">
    <property type="protein sequence ID" value="KAB2395010.1"/>
    <property type="molecule type" value="Genomic_DNA"/>
</dbReference>
<protein>
    <submittedName>
        <fullName evidence="1">Uncharacterized protein</fullName>
    </submittedName>
</protein>
<accession>A0A9W7QF07</accession>
<dbReference type="Proteomes" id="UP000475765">
    <property type="component" value="Unassembled WGS sequence"/>
</dbReference>
<organism evidence="1 2">
    <name type="scientific">Bacillus cereus</name>
    <dbReference type="NCBI Taxonomy" id="1396"/>
    <lineage>
        <taxon>Bacteria</taxon>
        <taxon>Bacillati</taxon>
        <taxon>Bacillota</taxon>
        <taxon>Bacilli</taxon>
        <taxon>Bacillales</taxon>
        <taxon>Bacillaceae</taxon>
        <taxon>Bacillus</taxon>
        <taxon>Bacillus cereus group</taxon>
    </lineage>
</organism>
<name>A0A9W7QF07_BACCE</name>
<reference evidence="1 2" key="1">
    <citation type="submission" date="2019-10" db="EMBL/GenBank/DDBJ databases">
        <title>Bacillus from the desert of Cuatro Cinegas, Coahuila.</title>
        <authorList>
            <person name="Olmedo-Alvarez G."/>
            <person name="Saldana S."/>
            <person name="Barcelo D."/>
        </authorList>
    </citation>
    <scope>NUCLEOTIDE SEQUENCE [LARGE SCALE GENOMIC DNA]</scope>
    <source>
        <strain evidence="1 2">CH417_13T</strain>
    </source>
</reference>
<evidence type="ECO:0000313" key="2">
    <source>
        <dbReference type="Proteomes" id="UP000475765"/>
    </source>
</evidence>
<sequence>MDAPFVYQLGWNRGQTLVPRQLSLGMSVFLCFSKHIPLVSPVPEHVIANTLTFKRRILLCIQWNKL</sequence>
<comment type="caution">
    <text evidence="1">The sequence shown here is derived from an EMBL/GenBank/DDBJ whole genome shotgun (WGS) entry which is preliminary data.</text>
</comment>
<gene>
    <name evidence="1" type="ORF">F8172_15660</name>
</gene>
<dbReference type="AlphaFoldDB" id="A0A9W7QF07"/>
<evidence type="ECO:0000313" key="1">
    <source>
        <dbReference type="EMBL" id="KAB2395010.1"/>
    </source>
</evidence>
<proteinExistence type="predicted"/>